<evidence type="ECO:0000313" key="2">
    <source>
        <dbReference type="EMBL" id="PZC74313.1"/>
    </source>
</evidence>
<organism evidence="2 3">
    <name type="scientific">Helicoverpa armigera</name>
    <name type="common">Cotton bollworm</name>
    <name type="synonym">Heliothis armigera</name>
    <dbReference type="NCBI Taxonomy" id="29058"/>
    <lineage>
        <taxon>Eukaryota</taxon>
        <taxon>Metazoa</taxon>
        <taxon>Ecdysozoa</taxon>
        <taxon>Arthropoda</taxon>
        <taxon>Hexapoda</taxon>
        <taxon>Insecta</taxon>
        <taxon>Pterygota</taxon>
        <taxon>Neoptera</taxon>
        <taxon>Endopterygota</taxon>
        <taxon>Lepidoptera</taxon>
        <taxon>Glossata</taxon>
        <taxon>Ditrysia</taxon>
        <taxon>Noctuoidea</taxon>
        <taxon>Noctuidae</taxon>
        <taxon>Heliothinae</taxon>
        <taxon>Helicoverpa</taxon>
    </lineage>
</organism>
<proteinExistence type="predicted"/>
<protein>
    <submittedName>
        <fullName evidence="2">Uncharacterized protein</fullName>
    </submittedName>
</protein>
<reference evidence="2 3" key="1">
    <citation type="journal article" date="2017" name="BMC Biol.">
        <title>Genomic innovations, transcriptional plasticity and gene loss underlying the evolution and divergence of two highly polyphagous and invasive Helicoverpa pest species.</title>
        <authorList>
            <person name="Pearce S.L."/>
            <person name="Clarke D.F."/>
            <person name="East P.D."/>
            <person name="Elfekih S."/>
            <person name="Gordon K.H."/>
            <person name="Jermiin L.S."/>
            <person name="McGaughran A."/>
            <person name="Oakeshott J.G."/>
            <person name="Papanikolaou A."/>
            <person name="Perera O.P."/>
            <person name="Rane R.V."/>
            <person name="Richards S."/>
            <person name="Tay W.T."/>
            <person name="Walsh T.K."/>
            <person name="Anderson A."/>
            <person name="Anderson C.J."/>
            <person name="Asgari S."/>
            <person name="Board P.G."/>
            <person name="Bretschneider A."/>
            <person name="Campbell P.M."/>
            <person name="Chertemps T."/>
            <person name="Christeller J.T."/>
            <person name="Coppin C.W."/>
            <person name="Downes S.J."/>
            <person name="Duan G."/>
            <person name="Farnsworth C.A."/>
            <person name="Good R.T."/>
            <person name="Han L.B."/>
            <person name="Han Y.C."/>
            <person name="Hatje K."/>
            <person name="Horne I."/>
            <person name="Huang Y.P."/>
            <person name="Hughes D.S."/>
            <person name="Jacquin-Joly E."/>
            <person name="James W."/>
            <person name="Jhangiani S."/>
            <person name="Kollmar M."/>
            <person name="Kuwar S.S."/>
            <person name="Li S."/>
            <person name="Liu N.Y."/>
            <person name="Maibeche M.T."/>
            <person name="Miller J.R."/>
            <person name="Montagne N."/>
            <person name="Perry T."/>
            <person name="Qu J."/>
            <person name="Song S.V."/>
            <person name="Sutton G.G."/>
            <person name="Vogel H."/>
            <person name="Walenz B.P."/>
            <person name="Xu W."/>
            <person name="Zhang H.J."/>
            <person name="Zou Z."/>
            <person name="Batterham P."/>
            <person name="Edwards O.R."/>
            <person name="Feyereisen R."/>
            <person name="Gibbs R.A."/>
            <person name="Heckel D.G."/>
            <person name="McGrath A."/>
            <person name="Robin C."/>
            <person name="Scherer S.E."/>
            <person name="Worley K.C."/>
            <person name="Wu Y.D."/>
        </authorList>
    </citation>
    <scope>NUCLEOTIDE SEQUENCE [LARGE SCALE GENOMIC DNA]</scope>
    <source>
        <strain evidence="2">Harm_GR_Male_#8</strain>
        <tissue evidence="2">Whole organism</tissue>
    </source>
</reference>
<evidence type="ECO:0000256" key="1">
    <source>
        <dbReference type="SAM" id="MobiDB-lite"/>
    </source>
</evidence>
<keyword evidence="3" id="KW-1185">Reference proteome</keyword>
<evidence type="ECO:0000313" key="3">
    <source>
        <dbReference type="Proteomes" id="UP000249218"/>
    </source>
</evidence>
<name>A0A2W1BRD4_HELAM</name>
<gene>
    <name evidence="2" type="primary">HaOG208005</name>
    <name evidence="2" type="ORF">B5X24_HaOG208005</name>
</gene>
<feature type="region of interest" description="Disordered" evidence="1">
    <location>
        <begin position="25"/>
        <end position="50"/>
    </location>
</feature>
<dbReference type="Proteomes" id="UP000249218">
    <property type="component" value="Unassembled WGS sequence"/>
</dbReference>
<sequence length="133" mass="14717">MKQTTVPAMKSNITMETDAIVPIAPSAERTAEQTTEVDIESENEASTSHSNLVYRSASIFTSPMKKRRVIPRKNNLDEFDIGVVRRTIQNYLSTISATYGSGDSTHDVFDRGWRRSVLSSGVANQKAACITDF</sequence>
<dbReference type="AlphaFoldDB" id="A0A2W1BRD4"/>
<accession>A0A2W1BRD4</accession>
<dbReference type="EMBL" id="KZ150057">
    <property type="protein sequence ID" value="PZC74313.1"/>
    <property type="molecule type" value="Genomic_DNA"/>
</dbReference>